<name>A0A550C1S5_9AGAR</name>
<evidence type="ECO:0000259" key="2">
    <source>
        <dbReference type="Pfam" id="PF20411"/>
    </source>
</evidence>
<keyword evidence="4" id="KW-1185">Reference proteome</keyword>
<evidence type="ECO:0000313" key="4">
    <source>
        <dbReference type="Proteomes" id="UP000320762"/>
    </source>
</evidence>
<dbReference type="AlphaFoldDB" id="A0A550C1S5"/>
<dbReference type="OrthoDB" id="3035962at2759"/>
<feature type="compositionally biased region" description="Low complexity" evidence="1">
    <location>
        <begin position="584"/>
        <end position="593"/>
    </location>
</feature>
<feature type="region of interest" description="Disordered" evidence="1">
    <location>
        <begin position="490"/>
        <end position="605"/>
    </location>
</feature>
<evidence type="ECO:0000313" key="3">
    <source>
        <dbReference type="EMBL" id="TRM58727.1"/>
    </source>
</evidence>
<feature type="compositionally biased region" description="Basic and acidic residues" evidence="1">
    <location>
        <begin position="112"/>
        <end position="123"/>
    </location>
</feature>
<evidence type="ECO:0000256" key="1">
    <source>
        <dbReference type="SAM" id="MobiDB-lite"/>
    </source>
</evidence>
<feature type="compositionally biased region" description="Acidic residues" evidence="1">
    <location>
        <begin position="30"/>
        <end position="39"/>
    </location>
</feature>
<dbReference type="Pfam" id="PF20411">
    <property type="entry name" value="DUF6697"/>
    <property type="match status" value="1"/>
</dbReference>
<protein>
    <recommendedName>
        <fullName evidence="2">DUF6697 domain-containing protein</fullName>
    </recommendedName>
</protein>
<proteinExistence type="predicted"/>
<comment type="caution">
    <text evidence="3">The sequence shown here is derived from an EMBL/GenBank/DDBJ whole genome shotgun (WGS) entry which is preliminary data.</text>
</comment>
<sequence>MMDIKAANRSPKVTSNNKRQRSVQQRDAPEIIELDDSEGEQGKAASTSSVGKEQDDHAGRHLATPVSNVVSRLPTPSDTAPRSSTPETSVRRSDRQRRPTNRLVQSGILPYHTREEKDQKLELFDQVANEDNKGSVKNSTALPRSNKRKRIKQEDATDAPKLEGDDDDRGESTSSASTVKAEDDEPDFAHPATPVSDGADRPSTPLGVAPTVPGLRNRQGTKASRSRARGTSSTSPSATKEEEAPEELQLMLTTKEKDVNGREIEGFREVTLTKPEKGDVLWDLGPLNLGPVGDILEPVYQRVFKRTVLHYAFGGNLMKTFPNENRLPYYAAFNSLWNPQLPDRPGTHGIAFGEGACREELLPVFVSVPGNNWLYYGHYSTKLYGHLHPSQMARIPRSSLVEIAQDYVTKKWAQKKVDKRNEINKRQATKQRIPFRPILSTLDDMMAAFLDGRMVMMFAILEFAHYDTNWFRHLITAEKAGCRITPETFEEKKEKKTKEEEKKKQKKTKEQGIKSQALPPRKKRKTASRKEVTTKDESDSEVEFMGRGTSSSTGRALRSKTKSSIGQRQGSIADLVSDDDIDDSNNGLGSNDGSGEDIGSDNDMC</sequence>
<gene>
    <name evidence="3" type="ORF">BD626DRAFT_463259</name>
</gene>
<feature type="compositionally biased region" description="Basic and acidic residues" evidence="1">
    <location>
        <begin position="528"/>
        <end position="537"/>
    </location>
</feature>
<feature type="compositionally biased region" description="Basic and acidic residues" evidence="1">
    <location>
        <begin position="490"/>
        <end position="512"/>
    </location>
</feature>
<dbReference type="Proteomes" id="UP000320762">
    <property type="component" value="Unassembled WGS sequence"/>
</dbReference>
<feature type="compositionally biased region" description="Polar residues" evidence="1">
    <location>
        <begin position="65"/>
        <end position="88"/>
    </location>
</feature>
<feature type="compositionally biased region" description="Low complexity" evidence="1">
    <location>
        <begin position="229"/>
        <end position="238"/>
    </location>
</feature>
<feature type="domain" description="DUF6697" evidence="2">
    <location>
        <begin position="304"/>
        <end position="476"/>
    </location>
</feature>
<feature type="compositionally biased region" description="Polar residues" evidence="1">
    <location>
        <begin position="11"/>
        <end position="25"/>
    </location>
</feature>
<dbReference type="EMBL" id="VDMD01000033">
    <property type="protein sequence ID" value="TRM58727.1"/>
    <property type="molecule type" value="Genomic_DNA"/>
</dbReference>
<feature type="compositionally biased region" description="Acidic residues" evidence="1">
    <location>
        <begin position="594"/>
        <end position="605"/>
    </location>
</feature>
<accession>A0A550C1S5</accession>
<reference evidence="3 4" key="1">
    <citation type="journal article" date="2019" name="New Phytol.">
        <title>Comparative genomics reveals unique wood-decay strategies and fruiting body development in the Schizophyllaceae.</title>
        <authorList>
            <person name="Almasi E."/>
            <person name="Sahu N."/>
            <person name="Krizsan K."/>
            <person name="Balint B."/>
            <person name="Kovacs G.M."/>
            <person name="Kiss B."/>
            <person name="Cseklye J."/>
            <person name="Drula E."/>
            <person name="Henrissat B."/>
            <person name="Nagy I."/>
            <person name="Chovatia M."/>
            <person name="Adam C."/>
            <person name="LaButti K."/>
            <person name="Lipzen A."/>
            <person name="Riley R."/>
            <person name="Grigoriev I.V."/>
            <person name="Nagy L.G."/>
        </authorList>
    </citation>
    <scope>NUCLEOTIDE SEQUENCE [LARGE SCALE GENOMIC DNA]</scope>
    <source>
        <strain evidence="3 4">NL-1724</strain>
    </source>
</reference>
<feature type="compositionally biased region" description="Basic and acidic residues" evidence="1">
    <location>
        <begin position="152"/>
        <end position="163"/>
    </location>
</feature>
<dbReference type="InterPro" id="IPR046520">
    <property type="entry name" value="DUF6697"/>
</dbReference>
<dbReference type="STRING" id="97359.A0A550C1S5"/>
<feature type="region of interest" description="Disordered" evidence="1">
    <location>
        <begin position="1"/>
        <end position="247"/>
    </location>
</feature>
<organism evidence="3 4">
    <name type="scientific">Schizophyllum amplum</name>
    <dbReference type="NCBI Taxonomy" id="97359"/>
    <lineage>
        <taxon>Eukaryota</taxon>
        <taxon>Fungi</taxon>
        <taxon>Dikarya</taxon>
        <taxon>Basidiomycota</taxon>
        <taxon>Agaricomycotina</taxon>
        <taxon>Agaricomycetes</taxon>
        <taxon>Agaricomycetidae</taxon>
        <taxon>Agaricales</taxon>
        <taxon>Schizophyllaceae</taxon>
        <taxon>Schizophyllum</taxon>
    </lineage>
</organism>